<dbReference type="OrthoDB" id="6077919at2759"/>
<dbReference type="PANTHER" id="PTHR23235:SF120">
    <property type="entry name" value="KRUPPEL-LIKE FACTOR 15"/>
    <property type="match status" value="1"/>
</dbReference>
<feature type="domain" description="C2H2-type" evidence="7">
    <location>
        <begin position="311"/>
        <end position="340"/>
    </location>
</feature>
<feature type="compositionally biased region" description="Polar residues" evidence="6">
    <location>
        <begin position="92"/>
        <end position="101"/>
    </location>
</feature>
<proteinExistence type="predicted"/>
<dbReference type="FunFam" id="3.30.160.60:FF:000110">
    <property type="entry name" value="Zinc finger protein-like"/>
    <property type="match status" value="1"/>
</dbReference>
<reference evidence="8 9" key="1">
    <citation type="submission" date="2016-02" db="EMBL/GenBank/DDBJ databases">
        <title>Comparative genomic and transcriptomic foundation for Pichia pastoris.</title>
        <authorList>
            <person name="Love K.R."/>
            <person name="Shah K.A."/>
            <person name="Whittaker C.A."/>
            <person name="Wu J."/>
            <person name="Bartlett M.C."/>
            <person name="Ma D."/>
            <person name="Leeson R.L."/>
            <person name="Priest M."/>
            <person name="Young S.K."/>
            <person name="Love J.C."/>
        </authorList>
    </citation>
    <scope>NUCLEOTIDE SEQUENCE [LARGE SCALE GENOMIC DNA]</scope>
    <source>
        <strain evidence="8 9">ATCC 28485</strain>
    </source>
</reference>
<keyword evidence="1" id="KW-0479">Metal-binding</keyword>
<dbReference type="Proteomes" id="UP000094565">
    <property type="component" value="Chromosome 4"/>
</dbReference>
<dbReference type="PROSITE" id="PS50157">
    <property type="entry name" value="ZINC_FINGER_C2H2_2"/>
    <property type="match status" value="2"/>
</dbReference>
<dbReference type="SUPFAM" id="SSF57667">
    <property type="entry name" value="beta-beta-alpha zinc fingers"/>
    <property type="match status" value="1"/>
</dbReference>
<dbReference type="PANTHER" id="PTHR23235">
    <property type="entry name" value="KRUEPPEL-LIKE TRANSCRIPTION FACTOR"/>
    <property type="match status" value="1"/>
</dbReference>
<dbReference type="Pfam" id="PF00096">
    <property type="entry name" value="zf-C2H2"/>
    <property type="match status" value="2"/>
</dbReference>
<feature type="compositionally biased region" description="Polar residues" evidence="6">
    <location>
        <begin position="41"/>
        <end position="54"/>
    </location>
</feature>
<dbReference type="GO" id="GO:0000978">
    <property type="term" value="F:RNA polymerase II cis-regulatory region sequence-specific DNA binding"/>
    <property type="evidence" value="ECO:0007669"/>
    <property type="project" value="TreeGrafter"/>
</dbReference>
<protein>
    <submittedName>
        <fullName evidence="8">BA75_05009T0</fullName>
    </submittedName>
</protein>
<evidence type="ECO:0000256" key="4">
    <source>
        <dbReference type="ARBA" id="ARBA00022833"/>
    </source>
</evidence>
<evidence type="ECO:0000256" key="5">
    <source>
        <dbReference type="PROSITE-ProRule" id="PRU00042"/>
    </source>
</evidence>
<evidence type="ECO:0000256" key="2">
    <source>
        <dbReference type="ARBA" id="ARBA00022737"/>
    </source>
</evidence>
<keyword evidence="4" id="KW-0862">Zinc</keyword>
<keyword evidence="9" id="KW-1185">Reference proteome</keyword>
<keyword evidence="2" id="KW-0677">Repeat</keyword>
<feature type="domain" description="C2H2-type" evidence="7">
    <location>
        <begin position="283"/>
        <end position="310"/>
    </location>
</feature>
<dbReference type="PROSITE" id="PS00028">
    <property type="entry name" value="ZINC_FINGER_C2H2_1"/>
    <property type="match status" value="2"/>
</dbReference>
<dbReference type="InterPro" id="IPR036236">
    <property type="entry name" value="Znf_C2H2_sf"/>
</dbReference>
<evidence type="ECO:0000259" key="7">
    <source>
        <dbReference type="PROSITE" id="PS50157"/>
    </source>
</evidence>
<evidence type="ECO:0000256" key="3">
    <source>
        <dbReference type="ARBA" id="ARBA00022771"/>
    </source>
</evidence>
<feature type="region of interest" description="Disordered" evidence="6">
    <location>
        <begin position="1"/>
        <end position="101"/>
    </location>
</feature>
<evidence type="ECO:0000313" key="9">
    <source>
        <dbReference type="Proteomes" id="UP000094565"/>
    </source>
</evidence>
<dbReference type="GO" id="GO:0008270">
    <property type="term" value="F:zinc ion binding"/>
    <property type="evidence" value="ECO:0007669"/>
    <property type="project" value="UniProtKB-KW"/>
</dbReference>
<keyword evidence="3 5" id="KW-0863">Zinc-finger</keyword>
<evidence type="ECO:0000313" key="8">
    <source>
        <dbReference type="EMBL" id="ANZ78082.1"/>
    </source>
</evidence>
<dbReference type="AlphaFoldDB" id="A0A1B2JJC7"/>
<accession>A0A1B2JJC7</accession>
<feature type="compositionally biased region" description="Basic and acidic residues" evidence="6">
    <location>
        <begin position="20"/>
        <end position="31"/>
    </location>
</feature>
<dbReference type="GO" id="GO:0000981">
    <property type="term" value="F:DNA-binding transcription factor activity, RNA polymerase II-specific"/>
    <property type="evidence" value="ECO:0007669"/>
    <property type="project" value="TreeGrafter"/>
</dbReference>
<name>A0A1B2JJC7_PICPA</name>
<feature type="compositionally biased region" description="Polar residues" evidence="6">
    <location>
        <begin position="1"/>
        <end position="16"/>
    </location>
</feature>
<sequence length="347" mass="39399">MSQGRDQNFDMSQIPPNEQPSHEDGNVDNKKQRQASRKVQRQSQSHIQTPQQPQLPCINQPQLQLNPTPPLDSSAQSLYPQPTPYLYGGNPNGPNQVSHVPQSSEYMDLQPLNRPYAPANVLYLHPPVHRQFASSSQEDAEPTSSSGQSSSNYTVTDQQHRFQIANARNLFNSSEGIPMVPMQEVRMAPPVLGPDSRQQGFGQDQPYNPQLFGYYPEGLPTQQYPSSVVNLVNPPPFDEVMKELPNPVAFDDLELDGQKTTPSPTSTHTNKTSSLLIEERVGNQCPHCRKKFRRPSSLQTHIYTHTGEKPFQCRWPRCDRRFSVRSNMVRHYRLHKRANKQGPEDKE</sequence>
<dbReference type="EMBL" id="CP014587">
    <property type="protein sequence ID" value="ANZ78082.1"/>
    <property type="molecule type" value="Genomic_DNA"/>
</dbReference>
<dbReference type="SMART" id="SM00355">
    <property type="entry name" value="ZnF_C2H2"/>
    <property type="match status" value="2"/>
</dbReference>
<feature type="region of interest" description="Disordered" evidence="6">
    <location>
        <begin position="132"/>
        <end position="155"/>
    </location>
</feature>
<gene>
    <name evidence="8" type="ORF">ATY40_BA7505009</name>
</gene>
<dbReference type="Gene3D" id="3.30.160.60">
    <property type="entry name" value="Classic Zinc Finger"/>
    <property type="match status" value="2"/>
</dbReference>
<dbReference type="InterPro" id="IPR013087">
    <property type="entry name" value="Znf_C2H2_type"/>
</dbReference>
<organism evidence="8 9">
    <name type="scientific">Komagataella pastoris</name>
    <name type="common">Yeast</name>
    <name type="synonym">Pichia pastoris</name>
    <dbReference type="NCBI Taxonomy" id="4922"/>
    <lineage>
        <taxon>Eukaryota</taxon>
        <taxon>Fungi</taxon>
        <taxon>Dikarya</taxon>
        <taxon>Ascomycota</taxon>
        <taxon>Saccharomycotina</taxon>
        <taxon>Pichiomycetes</taxon>
        <taxon>Pichiales</taxon>
        <taxon>Pichiaceae</taxon>
        <taxon>Komagataella</taxon>
    </lineage>
</organism>
<evidence type="ECO:0000256" key="1">
    <source>
        <dbReference type="ARBA" id="ARBA00022723"/>
    </source>
</evidence>
<evidence type="ECO:0000256" key="6">
    <source>
        <dbReference type="SAM" id="MobiDB-lite"/>
    </source>
</evidence>